<evidence type="ECO:0000313" key="2">
    <source>
        <dbReference type="Proteomes" id="UP000492821"/>
    </source>
</evidence>
<proteinExistence type="predicted"/>
<feature type="region of interest" description="Disordered" evidence="1">
    <location>
        <begin position="1"/>
        <end position="31"/>
    </location>
</feature>
<accession>A0A7E4ZV88</accession>
<sequence length="186" mass="20894">MEEDASRDDAPVTVHGTDSHVTEETSAVSVPNGATEATVAVSNGRVIEGETAEETKIMTAIDALCKLFQHRAKANANRNPTTEDLQNIVNTGHDLVREAFGQIDPAFEGYEDLKKMIYKVIPDAPKPPRRRKQARPMKVEYHPPHGVLSVWMARLRRLQDAVDQFVDQTRTERHKRNQEPTSSTRL</sequence>
<feature type="region of interest" description="Disordered" evidence="1">
    <location>
        <begin position="166"/>
        <end position="186"/>
    </location>
</feature>
<protein>
    <submittedName>
        <fullName evidence="3">Transcription initiation factor TFIID subunit 12</fullName>
    </submittedName>
</protein>
<dbReference type="WBParaSite" id="Pan_g19677.t1">
    <property type="protein sequence ID" value="Pan_g19677.t1"/>
    <property type="gene ID" value="Pan_g19677"/>
</dbReference>
<evidence type="ECO:0000256" key="1">
    <source>
        <dbReference type="SAM" id="MobiDB-lite"/>
    </source>
</evidence>
<reference evidence="3" key="2">
    <citation type="submission" date="2020-10" db="UniProtKB">
        <authorList>
            <consortium name="WormBaseParasite"/>
        </authorList>
    </citation>
    <scope>IDENTIFICATION</scope>
</reference>
<dbReference type="AlphaFoldDB" id="A0A7E4ZV88"/>
<keyword evidence="2" id="KW-1185">Reference proteome</keyword>
<organism evidence="2 3">
    <name type="scientific">Panagrellus redivivus</name>
    <name type="common">Microworm</name>
    <dbReference type="NCBI Taxonomy" id="6233"/>
    <lineage>
        <taxon>Eukaryota</taxon>
        <taxon>Metazoa</taxon>
        <taxon>Ecdysozoa</taxon>
        <taxon>Nematoda</taxon>
        <taxon>Chromadorea</taxon>
        <taxon>Rhabditida</taxon>
        <taxon>Tylenchina</taxon>
        <taxon>Panagrolaimomorpha</taxon>
        <taxon>Panagrolaimoidea</taxon>
        <taxon>Panagrolaimidae</taxon>
        <taxon>Panagrellus</taxon>
    </lineage>
</organism>
<name>A0A7E4ZV88_PANRE</name>
<reference evidence="2" key="1">
    <citation type="journal article" date="2013" name="Genetics">
        <title>The draft genome and transcriptome of Panagrellus redivivus are shaped by the harsh demands of a free-living lifestyle.</title>
        <authorList>
            <person name="Srinivasan J."/>
            <person name="Dillman A.R."/>
            <person name="Macchietto M.G."/>
            <person name="Heikkinen L."/>
            <person name="Lakso M."/>
            <person name="Fracchia K.M."/>
            <person name="Antoshechkin I."/>
            <person name="Mortazavi A."/>
            <person name="Wong G."/>
            <person name="Sternberg P.W."/>
        </authorList>
    </citation>
    <scope>NUCLEOTIDE SEQUENCE [LARGE SCALE GENOMIC DNA]</scope>
    <source>
        <strain evidence="2">MT8872</strain>
    </source>
</reference>
<evidence type="ECO:0000313" key="3">
    <source>
        <dbReference type="WBParaSite" id="Pan_g19677.t1"/>
    </source>
</evidence>
<dbReference type="Proteomes" id="UP000492821">
    <property type="component" value="Unassembled WGS sequence"/>
</dbReference>